<evidence type="ECO:0000313" key="7">
    <source>
        <dbReference type="Proteomes" id="UP000046155"/>
    </source>
</evidence>
<dbReference type="RefSeq" id="WP_044666285.1">
    <property type="nucleotide sequence ID" value="NZ_CDRZ01000298.1"/>
</dbReference>
<evidence type="ECO:0000313" key="6">
    <source>
        <dbReference type="EMBL" id="CEO90542.1"/>
    </source>
</evidence>
<dbReference type="AlphaFoldDB" id="A0A0B7MS82"/>
<dbReference type="EMBL" id="CDRZ01000298">
    <property type="protein sequence ID" value="CEO90542.1"/>
    <property type="molecule type" value="Genomic_DNA"/>
</dbReference>
<feature type="transmembrane region" description="Helical" evidence="5">
    <location>
        <begin position="251"/>
        <end position="269"/>
    </location>
</feature>
<accession>A0A0B7MS82</accession>
<evidence type="ECO:0000256" key="1">
    <source>
        <dbReference type="ARBA" id="ARBA00022475"/>
    </source>
</evidence>
<comment type="subcellular location">
    <subcellularLocation>
        <location evidence="5">Cell membrane</location>
        <topology evidence="5">Multi-pass membrane protein</topology>
    </subcellularLocation>
</comment>
<proteinExistence type="inferred from homology"/>
<evidence type="ECO:0000256" key="2">
    <source>
        <dbReference type="ARBA" id="ARBA00022692"/>
    </source>
</evidence>
<organism evidence="6 7">
    <name type="scientific">Syntrophaceticus schinkii</name>
    <dbReference type="NCBI Taxonomy" id="499207"/>
    <lineage>
        <taxon>Bacteria</taxon>
        <taxon>Bacillati</taxon>
        <taxon>Bacillota</taxon>
        <taxon>Clostridia</taxon>
        <taxon>Thermoanaerobacterales</taxon>
        <taxon>Thermoanaerobacterales Family III. Incertae Sedis</taxon>
        <taxon>Syntrophaceticus</taxon>
    </lineage>
</organism>
<evidence type="ECO:0000256" key="3">
    <source>
        <dbReference type="ARBA" id="ARBA00022989"/>
    </source>
</evidence>
<dbReference type="Proteomes" id="UP000046155">
    <property type="component" value="Unassembled WGS sequence"/>
</dbReference>
<dbReference type="GO" id="GO:0005886">
    <property type="term" value="C:plasma membrane"/>
    <property type="evidence" value="ECO:0007669"/>
    <property type="project" value="UniProtKB-SubCell"/>
</dbReference>
<feature type="transmembrane region" description="Helical" evidence="5">
    <location>
        <begin position="105"/>
        <end position="126"/>
    </location>
</feature>
<feature type="transmembrane region" description="Helical" evidence="5">
    <location>
        <begin position="275"/>
        <end position="296"/>
    </location>
</feature>
<keyword evidence="2 5" id="KW-0812">Transmembrane</keyword>
<dbReference type="HAMAP" id="MF_01600">
    <property type="entry name" value="UPF0182"/>
    <property type="match status" value="1"/>
</dbReference>
<gene>
    <name evidence="6" type="ORF">SSCH_960002</name>
</gene>
<keyword evidence="3 5" id="KW-1133">Transmembrane helix</keyword>
<comment type="caution">
    <text evidence="5">Lacks conserved residue(s) required for the propagation of feature annotation.</text>
</comment>
<feature type="transmembrane region" description="Helical" evidence="5">
    <location>
        <begin position="40"/>
        <end position="63"/>
    </location>
</feature>
<protein>
    <recommendedName>
        <fullName evidence="5">UPF0182 protein SSCH_960002</fullName>
    </recommendedName>
</protein>
<keyword evidence="1 5" id="KW-1003">Cell membrane</keyword>
<dbReference type="PANTHER" id="PTHR39344:SF1">
    <property type="entry name" value="UPF0182 PROTEIN SLL1060"/>
    <property type="match status" value="1"/>
</dbReference>
<reference evidence="7" key="1">
    <citation type="submission" date="2015-01" db="EMBL/GenBank/DDBJ databases">
        <authorList>
            <person name="Manzoor Shahid"/>
            <person name="Zubair Saima"/>
        </authorList>
    </citation>
    <scope>NUCLEOTIDE SEQUENCE [LARGE SCALE GENOMIC DNA]</scope>
    <source>
        <strain evidence="7">Sp3</strain>
    </source>
</reference>
<dbReference type="InterPro" id="IPR005372">
    <property type="entry name" value="UPF0182"/>
</dbReference>
<comment type="similarity">
    <text evidence="5">Belongs to the UPF0182 family.</text>
</comment>
<evidence type="ECO:0000256" key="5">
    <source>
        <dbReference type="HAMAP-Rule" id="MF_01600"/>
    </source>
</evidence>
<name>A0A0B7MS82_9FIRM</name>
<dbReference type="OrthoDB" id="9763654at2"/>
<evidence type="ECO:0000256" key="4">
    <source>
        <dbReference type="ARBA" id="ARBA00023136"/>
    </source>
</evidence>
<dbReference type="PANTHER" id="PTHR39344">
    <property type="entry name" value="UPF0182 PROTEIN SLL1060"/>
    <property type="match status" value="1"/>
</dbReference>
<keyword evidence="4 5" id="KW-0472">Membrane</keyword>
<feature type="transmembrane region" description="Helical" evidence="5">
    <location>
        <begin position="161"/>
        <end position="184"/>
    </location>
</feature>
<keyword evidence="7" id="KW-1185">Reference proteome</keyword>
<sequence>MQRKRLLQLLILIFALFVLGSVLGIWSNFMWFSSLSYQRVFWTLFLTRFVVGAVVFLVFFAFFQANFWYLRRSLPAFQVIDINTRVYEVFIAPLRRIFSSKIGKLLAGGVSALFALLFAVSISTRWEVFQKFFYALPFGRPDPIMGKDASFYLFKLPFYELLQSSLTSAVILMLFICGLLYFFLASSEFLKGGWRIFSPVKLHLASLIAGLLVLKAWQYYLSMFGLLTTAQGSFFGAGFTDVHARIPALKILIVVALLAAILVFISLLRGKVLPVATGVGMLLIASILVGGLYPFVIQKFRVEPNEFSREKKYIEHNIAATRYAYGLDGVKSVSVITDDAEEAGQDIVEKNRVTLSNIRLWDFRPIQQVYNQMQQLRRYYSFHDVNVDRYRFGDDYRQVMISARELNQDKLSERARTWVNRRLQYTHGYGAVVSPVNEVTAEGRPLYLLENIPPQAEFSEIKVERPEIYYGELTDSIVVVNTKIGEFDYPSGEKNIYCSYQGKGGVQLTPFRRILYALHFKDMRLLLSSDITSESRILYQRTVQDASRLAPYLRFDSDPYPVVADGRIFWILDAYTVASHYPYSDMREGINYTRNSVKVVVDAYNGEYAFYVSDPTDPVVGVYSKIYPGLYRPLSEMPESLREHLRYPVDLFKLQAEVFAEYHVQDARVFYNREDEWSIPHEKFSDDSQEIEPYYTMMKLSGGEKEEFVLILPFTPVNRENAVAWFAARCDGDQYGEMVVDVFPKDIHAYGPMQVEASVDQDGEISSQLTLWNQHGSQVIRGNLITVPLAGKLLYVEPLFLQAKESAMPELTRVIAFYDGRVVMERDLWSALNKLFGVDADTPSPQPDDVAPVPQDKDSLAEKANQLYLEANKALKTGDWAGYGKAIDELGKVLEEMVGKKAKDS</sequence>
<dbReference type="GO" id="GO:0005576">
    <property type="term" value="C:extracellular region"/>
    <property type="evidence" value="ECO:0007669"/>
    <property type="project" value="TreeGrafter"/>
</dbReference>
<dbReference type="Pfam" id="PF03699">
    <property type="entry name" value="UPF0182"/>
    <property type="match status" value="1"/>
</dbReference>